<name>A0ACC0AF00_CATRO</name>
<dbReference type="Proteomes" id="UP001060085">
    <property type="component" value="Linkage Group LG06"/>
</dbReference>
<protein>
    <submittedName>
        <fullName evidence="1">Uncharacterized protein</fullName>
    </submittedName>
</protein>
<reference evidence="2" key="1">
    <citation type="journal article" date="2023" name="Nat. Plants">
        <title>Single-cell RNA sequencing provides a high-resolution roadmap for understanding the multicellular compartmentation of specialized metabolism.</title>
        <authorList>
            <person name="Sun S."/>
            <person name="Shen X."/>
            <person name="Li Y."/>
            <person name="Li Y."/>
            <person name="Wang S."/>
            <person name="Li R."/>
            <person name="Zhang H."/>
            <person name="Shen G."/>
            <person name="Guo B."/>
            <person name="Wei J."/>
            <person name="Xu J."/>
            <person name="St-Pierre B."/>
            <person name="Chen S."/>
            <person name="Sun C."/>
        </authorList>
    </citation>
    <scope>NUCLEOTIDE SEQUENCE [LARGE SCALE GENOMIC DNA]</scope>
</reference>
<keyword evidence="2" id="KW-1185">Reference proteome</keyword>
<evidence type="ECO:0000313" key="2">
    <source>
        <dbReference type="Proteomes" id="UP001060085"/>
    </source>
</evidence>
<evidence type="ECO:0000313" key="1">
    <source>
        <dbReference type="EMBL" id="KAI5659532.1"/>
    </source>
</evidence>
<comment type="caution">
    <text evidence="1">The sequence shown here is derived from an EMBL/GenBank/DDBJ whole genome shotgun (WGS) entry which is preliminary data.</text>
</comment>
<sequence length="117" mass="13197">MAEFLVAIGSALESVTQVNKYVITPILNQFSYLFNYNNNIQSLSDQVEELNKKRNNLKLEIDAATDNTEEIGGDVTKWLEKVIEINVKKDQIIQDKAQVQQGCCYGKCPNLKLDGTK</sequence>
<proteinExistence type="predicted"/>
<accession>A0ACC0AF00</accession>
<dbReference type="EMBL" id="CM044706">
    <property type="protein sequence ID" value="KAI5659532.1"/>
    <property type="molecule type" value="Genomic_DNA"/>
</dbReference>
<gene>
    <name evidence="1" type="ORF">M9H77_28325</name>
</gene>
<organism evidence="1 2">
    <name type="scientific">Catharanthus roseus</name>
    <name type="common">Madagascar periwinkle</name>
    <name type="synonym">Vinca rosea</name>
    <dbReference type="NCBI Taxonomy" id="4058"/>
    <lineage>
        <taxon>Eukaryota</taxon>
        <taxon>Viridiplantae</taxon>
        <taxon>Streptophyta</taxon>
        <taxon>Embryophyta</taxon>
        <taxon>Tracheophyta</taxon>
        <taxon>Spermatophyta</taxon>
        <taxon>Magnoliopsida</taxon>
        <taxon>eudicotyledons</taxon>
        <taxon>Gunneridae</taxon>
        <taxon>Pentapetalae</taxon>
        <taxon>asterids</taxon>
        <taxon>lamiids</taxon>
        <taxon>Gentianales</taxon>
        <taxon>Apocynaceae</taxon>
        <taxon>Rauvolfioideae</taxon>
        <taxon>Vinceae</taxon>
        <taxon>Catharanthinae</taxon>
        <taxon>Catharanthus</taxon>
    </lineage>
</organism>